<gene>
    <name evidence="2" type="ORF">N791_05140</name>
</gene>
<keyword evidence="1" id="KW-0812">Transmembrane</keyword>
<reference evidence="2 3" key="1">
    <citation type="submission" date="2013-08" db="EMBL/GenBank/DDBJ databases">
        <title>Genomic analysis of Lysobacter defluvii.</title>
        <authorList>
            <person name="Wang Q."/>
            <person name="Wang G."/>
        </authorList>
    </citation>
    <scope>NUCLEOTIDE SEQUENCE [LARGE SCALE GENOMIC DNA]</scope>
    <source>
        <strain evidence="2 3">IMMIB APB-9</strain>
    </source>
</reference>
<keyword evidence="1" id="KW-0472">Membrane</keyword>
<dbReference type="eggNOG" id="COG1999">
    <property type="taxonomic scope" value="Bacteria"/>
</dbReference>
<dbReference type="InterPro" id="IPR036249">
    <property type="entry name" value="Thioredoxin-like_sf"/>
</dbReference>
<feature type="transmembrane region" description="Helical" evidence="1">
    <location>
        <begin position="20"/>
        <end position="39"/>
    </location>
</feature>
<organism evidence="2 3">
    <name type="scientific">Lysobacter defluvii IMMIB APB-9 = DSM 18482</name>
    <dbReference type="NCBI Taxonomy" id="1385515"/>
    <lineage>
        <taxon>Bacteria</taxon>
        <taxon>Pseudomonadati</taxon>
        <taxon>Pseudomonadota</taxon>
        <taxon>Gammaproteobacteria</taxon>
        <taxon>Lysobacterales</taxon>
        <taxon>Lysobacteraceae</taxon>
        <taxon>Novilysobacter</taxon>
    </lineage>
</organism>
<name>A0A0A0M8Z2_9GAMM</name>
<keyword evidence="1" id="KW-1133">Transmembrane helix</keyword>
<dbReference type="RefSeq" id="WP_027069915.1">
    <property type="nucleotide sequence ID" value="NZ_AUHT01000008.1"/>
</dbReference>
<dbReference type="STRING" id="1385515.GCA_000423325_01566"/>
<keyword evidence="3" id="KW-1185">Reference proteome</keyword>
<accession>A0A0A0M8Z2</accession>
<evidence type="ECO:0000256" key="1">
    <source>
        <dbReference type="SAM" id="Phobius"/>
    </source>
</evidence>
<evidence type="ECO:0000313" key="2">
    <source>
        <dbReference type="EMBL" id="KGO99530.1"/>
    </source>
</evidence>
<evidence type="ECO:0000313" key="3">
    <source>
        <dbReference type="Proteomes" id="UP000030003"/>
    </source>
</evidence>
<comment type="caution">
    <text evidence="2">The sequence shown here is derived from an EMBL/GenBank/DDBJ whole genome shotgun (WGS) entry which is preliminary data.</text>
</comment>
<proteinExistence type="predicted"/>
<protein>
    <recommendedName>
        <fullName evidence="4">Thioredoxin domain-containing protein</fullName>
    </recommendedName>
</protein>
<dbReference type="AlphaFoldDB" id="A0A0A0M8Z2"/>
<dbReference type="Proteomes" id="UP000030003">
    <property type="component" value="Unassembled WGS sequence"/>
</dbReference>
<dbReference type="SUPFAM" id="SSF52833">
    <property type="entry name" value="Thioredoxin-like"/>
    <property type="match status" value="1"/>
</dbReference>
<dbReference type="OrthoDB" id="9785445at2"/>
<sequence length="198" mass="21524">MSTPPPPPLDTRARNRNRLALVAVIAVFVLPILIAMWIARADRIPGATGVHGEMYDPARDLRAITLEPVDGSTYAWAPETRTWRILVVAPANCAQACVDLVADLDKVWRLFGRNAGRVHVLWACGEEACMPPAGTTLPDTFVRIRPDAALRAALPGVDTPDGTPVYVIDPNGFLVLRYAPGFDPSGLRRDVGKLVRLV</sequence>
<evidence type="ECO:0008006" key="4">
    <source>
        <dbReference type="Google" id="ProtNLM"/>
    </source>
</evidence>
<dbReference type="EMBL" id="AVBH01000012">
    <property type="protein sequence ID" value="KGO99530.1"/>
    <property type="molecule type" value="Genomic_DNA"/>
</dbReference>